<dbReference type="RefSeq" id="WP_072282577.1">
    <property type="nucleotide sequence ID" value="NZ_CP015519.1"/>
</dbReference>
<dbReference type="Pfam" id="PF00535">
    <property type="entry name" value="Glycos_transf_2"/>
    <property type="match status" value="1"/>
</dbReference>
<keyword evidence="8" id="KW-1185">Reference proteome</keyword>
<dbReference type="Proteomes" id="UP000182517">
    <property type="component" value="Chromosome"/>
</dbReference>
<dbReference type="PANTHER" id="PTHR43646:SF2">
    <property type="entry name" value="GLYCOSYLTRANSFERASE 2-LIKE DOMAIN-CONTAINING PROTEIN"/>
    <property type="match status" value="1"/>
</dbReference>
<proteinExistence type="predicted"/>
<dbReference type="STRING" id="1842532.A7E78_01305"/>
<name>A0A1L3GKZ8_9BACT</name>
<keyword evidence="2" id="KW-1003">Cell membrane</keyword>
<dbReference type="InterPro" id="IPR029044">
    <property type="entry name" value="Nucleotide-diphossugar_trans"/>
</dbReference>
<dbReference type="GO" id="GO:0005886">
    <property type="term" value="C:plasma membrane"/>
    <property type="evidence" value="ECO:0007669"/>
    <property type="project" value="UniProtKB-SubCell"/>
</dbReference>
<protein>
    <recommendedName>
        <fullName evidence="6">Glycosyltransferase 2-like domain-containing protein</fullName>
    </recommendedName>
</protein>
<dbReference type="KEGG" id="pef:A7E78_01305"/>
<dbReference type="GO" id="GO:0016757">
    <property type="term" value="F:glycosyltransferase activity"/>
    <property type="evidence" value="ECO:0007669"/>
    <property type="project" value="UniProtKB-KW"/>
</dbReference>
<evidence type="ECO:0000256" key="2">
    <source>
        <dbReference type="ARBA" id="ARBA00022475"/>
    </source>
</evidence>
<dbReference type="EMBL" id="CP015519">
    <property type="protein sequence ID" value="APG26616.1"/>
    <property type="molecule type" value="Genomic_DNA"/>
</dbReference>
<evidence type="ECO:0000313" key="8">
    <source>
        <dbReference type="Proteomes" id="UP000182517"/>
    </source>
</evidence>
<accession>A0A1L3GKZ8</accession>
<dbReference type="InterPro" id="IPR001173">
    <property type="entry name" value="Glyco_trans_2-like"/>
</dbReference>
<dbReference type="SUPFAM" id="SSF53448">
    <property type="entry name" value="Nucleotide-diphospho-sugar transferases"/>
    <property type="match status" value="1"/>
</dbReference>
<dbReference type="AlphaFoldDB" id="A0A1L3GKZ8"/>
<reference evidence="7 8" key="1">
    <citation type="journal article" date="2017" name="Genome Announc.">
        <title>Complete Genome Sequences of Two Acetylene-Fermenting Pelobacter acetylenicus Strains.</title>
        <authorList>
            <person name="Sutton J.M."/>
            <person name="Baesman S.M."/>
            <person name="Fierst J.L."/>
            <person name="Poret-Peterson A.T."/>
            <person name="Oremland R.S."/>
            <person name="Dunlap D.S."/>
            <person name="Akob D.M."/>
        </authorList>
    </citation>
    <scope>NUCLEOTIDE SEQUENCE [LARGE SCALE GENOMIC DNA]</scope>
    <source>
        <strain evidence="7 8">SFB93</strain>
    </source>
</reference>
<keyword evidence="3" id="KW-0328">Glycosyltransferase</keyword>
<evidence type="ECO:0000256" key="3">
    <source>
        <dbReference type="ARBA" id="ARBA00022676"/>
    </source>
</evidence>
<dbReference type="OrthoDB" id="5291101at2"/>
<evidence type="ECO:0000256" key="1">
    <source>
        <dbReference type="ARBA" id="ARBA00004236"/>
    </source>
</evidence>
<gene>
    <name evidence="7" type="ORF">A7E78_01305</name>
</gene>
<keyword evidence="4" id="KW-0808">Transferase</keyword>
<evidence type="ECO:0000313" key="7">
    <source>
        <dbReference type="EMBL" id="APG26616.1"/>
    </source>
</evidence>
<keyword evidence="5" id="KW-0472">Membrane</keyword>
<evidence type="ECO:0000256" key="4">
    <source>
        <dbReference type="ARBA" id="ARBA00022679"/>
    </source>
</evidence>
<sequence>MMLSVVVPILNEIDQLSQLFDMLSLQAGVSFELILVDGGSTDGSFERAKELAAGASFPCRVASTQKGRGRQLNEGTRLSSGESLLFLHADSQFVDNMALAKALNCFQAALKSAGHNRIAGHFSLRFQRETSKGHFGFYYLESKARLDRPGCIHGDQGYLMQRRFFDQIGPFDESLGFLEDNRLADSVRNAGSWVLLPVELLTSSRRFVQEGFRQRQMLNALIMNLEALGLNDWLRGLPDIYRLQGHTQELHLIPFFHDINERLSLLSRKEQRQFWLQTGHYSVANAWQLAFLVDVKGAFHKNLRPGEGRRTLLSTFDRILHPLIDHFLGYRFAGMVIRFWFRGILKKLSV</sequence>
<organism evidence="7 8">
    <name type="scientific">Syntrophotalea acetylenivorans</name>
    <dbReference type="NCBI Taxonomy" id="1842532"/>
    <lineage>
        <taxon>Bacteria</taxon>
        <taxon>Pseudomonadati</taxon>
        <taxon>Thermodesulfobacteriota</taxon>
        <taxon>Desulfuromonadia</taxon>
        <taxon>Desulfuromonadales</taxon>
        <taxon>Syntrophotaleaceae</taxon>
        <taxon>Syntrophotalea</taxon>
    </lineage>
</organism>
<dbReference type="PANTHER" id="PTHR43646">
    <property type="entry name" value="GLYCOSYLTRANSFERASE"/>
    <property type="match status" value="1"/>
</dbReference>
<feature type="domain" description="Glycosyltransferase 2-like" evidence="6">
    <location>
        <begin position="4"/>
        <end position="163"/>
    </location>
</feature>
<evidence type="ECO:0000256" key="5">
    <source>
        <dbReference type="ARBA" id="ARBA00023136"/>
    </source>
</evidence>
<evidence type="ECO:0000259" key="6">
    <source>
        <dbReference type="Pfam" id="PF00535"/>
    </source>
</evidence>
<comment type="subcellular location">
    <subcellularLocation>
        <location evidence="1">Cell membrane</location>
    </subcellularLocation>
</comment>
<dbReference type="Gene3D" id="3.90.550.10">
    <property type="entry name" value="Spore Coat Polysaccharide Biosynthesis Protein SpsA, Chain A"/>
    <property type="match status" value="1"/>
</dbReference>